<sequence>MTTLPHISDERQSPRTNSSGQSILDEGKTESNNTNSTIKAHEVFNGTDERPLGFSSSQQDEVGNRWEGSSSDPRCEIKNQVFAHGMHSWVDDFAQFVKNLLEEILSSAIQRTQSLALAQTHNVDEESDSDDSELYIRKRLPLINAEFAKEPLPPETEEGHNRRVSFIPQLVDLVAPSPSNSVEAIDELSEKRTALGVSESCELQHMSVIEKRRMFGSGDTHAEQGLQEIKVQTPLFFADIHHPLDSNEDDRRKGKALKGQMNEQKSGFRPNSHGDTVMGNSGLEKPFRRSERTEVPERSNCLYPERRQIQSQSTANQSRPVSGQSASRASKRLKTRESYSAKAHTTESNQSGSHRGTTAQTVSAWIKQKNREERERRRAEAEKQAKEEEKRKEKEAADKEAREKQFSAWLRSKSLQLRQEQQLKQKQEAEKSYFTVEHSREQCEQAFKRWLQKKAQEHQQRVRDARKRLRLTRQLILRNRREQVLSQVIEQAGVYRLLNCREIIQS</sequence>
<gene>
    <name evidence="15" type="ORF">CDAUBV1_LOCUS9130</name>
</gene>
<keyword evidence="12" id="KW-0966">Cell projection</keyword>
<comment type="similarity">
    <text evidence="4">Belongs to the CCDC181 family.</text>
</comment>
<reference evidence="15" key="1">
    <citation type="submission" date="2024-06" db="EMBL/GenBank/DDBJ databases">
        <authorList>
            <person name="Liu X."/>
            <person name="Lenzi L."/>
            <person name="Haldenby T S."/>
            <person name="Uol C."/>
        </authorList>
    </citation>
    <scope>NUCLEOTIDE SEQUENCE</scope>
</reference>
<evidence type="ECO:0000313" key="15">
    <source>
        <dbReference type="EMBL" id="CAL5135063.1"/>
    </source>
</evidence>
<evidence type="ECO:0000256" key="1">
    <source>
        <dbReference type="ARBA" id="ARBA00002213"/>
    </source>
</evidence>
<dbReference type="InterPro" id="IPR026687">
    <property type="entry name" value="CCDC181"/>
</dbReference>
<evidence type="ECO:0000256" key="7">
    <source>
        <dbReference type="ARBA" id="ARBA00022701"/>
    </source>
</evidence>
<evidence type="ECO:0000256" key="3">
    <source>
        <dbReference type="ARBA" id="ARBA00004245"/>
    </source>
</evidence>
<comment type="function">
    <text evidence="1">Microtubule-binding protein that localizes to the microtubular manchette of elongating spermatids.</text>
</comment>
<evidence type="ECO:0000313" key="16">
    <source>
        <dbReference type="Proteomes" id="UP001497525"/>
    </source>
</evidence>
<dbReference type="EMBL" id="CAXLJL010000245">
    <property type="protein sequence ID" value="CAL5135063.1"/>
    <property type="molecule type" value="Genomic_DNA"/>
</dbReference>
<feature type="compositionally biased region" description="Basic and acidic residues" evidence="14">
    <location>
        <begin position="369"/>
        <end position="400"/>
    </location>
</feature>
<evidence type="ECO:0000256" key="8">
    <source>
        <dbReference type="ARBA" id="ARBA00022846"/>
    </source>
</evidence>
<keyword evidence="7" id="KW-0493">Microtubule</keyword>
<feature type="compositionally biased region" description="Basic and acidic residues" evidence="14">
    <location>
        <begin position="241"/>
        <end position="252"/>
    </location>
</feature>
<dbReference type="PANTHER" id="PTHR14320:SF2">
    <property type="entry name" value="COILED-COIL DOMAIN-CONTAINING PROTEIN 181"/>
    <property type="match status" value="1"/>
</dbReference>
<keyword evidence="10" id="KW-0969">Cilium</keyword>
<name>A0AAV2TF02_CALDB</name>
<feature type="compositionally biased region" description="Basic and acidic residues" evidence="14">
    <location>
        <begin position="39"/>
        <end position="51"/>
    </location>
</feature>
<evidence type="ECO:0000256" key="2">
    <source>
        <dbReference type="ARBA" id="ARBA00004230"/>
    </source>
</evidence>
<feature type="compositionally biased region" description="Polar residues" evidence="14">
    <location>
        <begin position="346"/>
        <end position="363"/>
    </location>
</feature>
<proteinExistence type="inferred from homology"/>
<evidence type="ECO:0000256" key="10">
    <source>
        <dbReference type="ARBA" id="ARBA00023069"/>
    </source>
</evidence>
<evidence type="ECO:0000256" key="11">
    <source>
        <dbReference type="ARBA" id="ARBA00023212"/>
    </source>
</evidence>
<feature type="region of interest" description="Disordered" evidence="14">
    <location>
        <begin position="1"/>
        <end position="73"/>
    </location>
</feature>
<dbReference type="GO" id="GO:0008017">
    <property type="term" value="F:microtubule binding"/>
    <property type="evidence" value="ECO:0007669"/>
    <property type="project" value="InterPro"/>
</dbReference>
<accession>A0AAV2TF02</accession>
<keyword evidence="11" id="KW-0206">Cytoskeleton</keyword>
<evidence type="ECO:0000256" key="12">
    <source>
        <dbReference type="ARBA" id="ARBA00023273"/>
    </source>
</evidence>
<evidence type="ECO:0000256" key="9">
    <source>
        <dbReference type="ARBA" id="ARBA00023054"/>
    </source>
</evidence>
<feature type="compositionally biased region" description="Polar residues" evidence="14">
    <location>
        <begin position="54"/>
        <end position="72"/>
    </location>
</feature>
<keyword evidence="6" id="KW-0963">Cytoplasm</keyword>
<feature type="region of interest" description="Disordered" evidence="14">
    <location>
        <begin position="241"/>
        <end position="400"/>
    </location>
</feature>
<evidence type="ECO:0000256" key="6">
    <source>
        <dbReference type="ARBA" id="ARBA00022490"/>
    </source>
</evidence>
<dbReference type="AlphaFoldDB" id="A0AAV2TF02"/>
<evidence type="ECO:0000256" key="13">
    <source>
        <dbReference type="ARBA" id="ARBA00047162"/>
    </source>
</evidence>
<comment type="subunit">
    <text evidence="13">Homodimer. Interacts with HOOK1. Interacts with HOOK2. Interacts with HOOK3.</text>
</comment>
<evidence type="ECO:0000256" key="5">
    <source>
        <dbReference type="ARBA" id="ARBA00022306"/>
    </source>
</evidence>
<evidence type="ECO:0000256" key="14">
    <source>
        <dbReference type="SAM" id="MobiDB-lite"/>
    </source>
</evidence>
<dbReference type="GO" id="GO:0005874">
    <property type="term" value="C:microtubule"/>
    <property type="evidence" value="ECO:0007669"/>
    <property type="project" value="UniProtKB-KW"/>
</dbReference>
<protein>
    <recommendedName>
        <fullName evidence="5">Coiled-coil domain-containing protein 181</fullName>
    </recommendedName>
</protein>
<dbReference type="PANTHER" id="PTHR14320">
    <property type="entry name" value="COILED-COIL DOMAIN-CONTAINING PROTEIN 181"/>
    <property type="match status" value="1"/>
</dbReference>
<evidence type="ECO:0000256" key="4">
    <source>
        <dbReference type="ARBA" id="ARBA00005737"/>
    </source>
</evidence>
<dbReference type="GO" id="GO:0031514">
    <property type="term" value="C:motile cilium"/>
    <property type="evidence" value="ECO:0007669"/>
    <property type="project" value="UniProtKB-SubCell"/>
</dbReference>
<feature type="compositionally biased region" description="Polar residues" evidence="14">
    <location>
        <begin position="309"/>
        <end position="328"/>
    </location>
</feature>
<keyword evidence="8" id="KW-0282">Flagellum</keyword>
<comment type="subcellular location">
    <subcellularLocation>
        <location evidence="2">Cell projection</location>
        <location evidence="2">Cilium</location>
        <location evidence="2">Flagellum</location>
    </subcellularLocation>
    <subcellularLocation>
        <location evidence="3">Cytoplasm</location>
        <location evidence="3">Cytoskeleton</location>
    </subcellularLocation>
</comment>
<comment type="caution">
    <text evidence="15">The sequence shown here is derived from an EMBL/GenBank/DDBJ whole genome shotgun (WGS) entry which is preliminary data.</text>
</comment>
<keyword evidence="9" id="KW-0175">Coiled coil</keyword>
<organism evidence="15 16">
    <name type="scientific">Calicophoron daubneyi</name>
    <name type="common">Rumen fluke</name>
    <name type="synonym">Paramphistomum daubneyi</name>
    <dbReference type="NCBI Taxonomy" id="300641"/>
    <lineage>
        <taxon>Eukaryota</taxon>
        <taxon>Metazoa</taxon>
        <taxon>Spiralia</taxon>
        <taxon>Lophotrochozoa</taxon>
        <taxon>Platyhelminthes</taxon>
        <taxon>Trematoda</taxon>
        <taxon>Digenea</taxon>
        <taxon>Plagiorchiida</taxon>
        <taxon>Pronocephalata</taxon>
        <taxon>Paramphistomoidea</taxon>
        <taxon>Paramphistomidae</taxon>
        <taxon>Calicophoron</taxon>
    </lineage>
</organism>
<feature type="compositionally biased region" description="Basic and acidic residues" evidence="14">
    <location>
        <begin position="285"/>
        <end position="297"/>
    </location>
</feature>
<dbReference type="Proteomes" id="UP001497525">
    <property type="component" value="Unassembled WGS sequence"/>
</dbReference>